<dbReference type="Proteomes" id="UP000291343">
    <property type="component" value="Unassembled WGS sequence"/>
</dbReference>
<accession>A0A482XNF2</accession>
<sequence length="77" mass="8357">MTAIIQEVWQTARKTAYEPEKDLASSRLDTQNHQTSDCSSIAAPSSANVKILFVQLAAFHQTSVATSPSLHPFPNTA</sequence>
<protein>
    <submittedName>
        <fullName evidence="2">Uncharacterized protein</fullName>
    </submittedName>
</protein>
<proteinExistence type="predicted"/>
<comment type="caution">
    <text evidence="2">The sequence shown here is derived from an EMBL/GenBank/DDBJ whole genome shotgun (WGS) entry which is preliminary data.</text>
</comment>
<gene>
    <name evidence="2" type="ORF">LSTR_LSTR008270</name>
    <name evidence="1" type="ORF">LSTR_LSTR013195</name>
</gene>
<dbReference type="EMBL" id="QKKF02029547">
    <property type="protein sequence ID" value="RZF35144.1"/>
    <property type="molecule type" value="Genomic_DNA"/>
</dbReference>
<dbReference type="EMBL" id="QKKF02005541">
    <property type="protein sequence ID" value="RZF46889.1"/>
    <property type="molecule type" value="Genomic_DNA"/>
</dbReference>
<evidence type="ECO:0000313" key="1">
    <source>
        <dbReference type="EMBL" id="RZF35144.1"/>
    </source>
</evidence>
<evidence type="ECO:0000313" key="2">
    <source>
        <dbReference type="EMBL" id="RZF46889.1"/>
    </source>
</evidence>
<organism evidence="2 3">
    <name type="scientific">Laodelphax striatellus</name>
    <name type="common">Small brown planthopper</name>
    <name type="synonym">Delphax striatella</name>
    <dbReference type="NCBI Taxonomy" id="195883"/>
    <lineage>
        <taxon>Eukaryota</taxon>
        <taxon>Metazoa</taxon>
        <taxon>Ecdysozoa</taxon>
        <taxon>Arthropoda</taxon>
        <taxon>Hexapoda</taxon>
        <taxon>Insecta</taxon>
        <taxon>Pterygota</taxon>
        <taxon>Neoptera</taxon>
        <taxon>Paraneoptera</taxon>
        <taxon>Hemiptera</taxon>
        <taxon>Auchenorrhyncha</taxon>
        <taxon>Fulgoroidea</taxon>
        <taxon>Delphacidae</taxon>
        <taxon>Criomorphinae</taxon>
        <taxon>Laodelphax</taxon>
    </lineage>
</organism>
<dbReference type="AlphaFoldDB" id="A0A482XNF2"/>
<evidence type="ECO:0000313" key="3">
    <source>
        <dbReference type="Proteomes" id="UP000291343"/>
    </source>
</evidence>
<reference evidence="2 3" key="1">
    <citation type="journal article" date="2017" name="Gigascience">
        <title>Genome sequence of the small brown planthopper, Laodelphax striatellus.</title>
        <authorList>
            <person name="Zhu J."/>
            <person name="Jiang F."/>
            <person name="Wang X."/>
            <person name="Yang P."/>
            <person name="Bao Y."/>
            <person name="Zhao W."/>
            <person name="Wang W."/>
            <person name="Lu H."/>
            <person name="Wang Q."/>
            <person name="Cui N."/>
            <person name="Li J."/>
            <person name="Chen X."/>
            <person name="Luo L."/>
            <person name="Yu J."/>
            <person name="Kang L."/>
            <person name="Cui F."/>
        </authorList>
    </citation>
    <scope>NUCLEOTIDE SEQUENCE [LARGE SCALE GENOMIC DNA]</scope>
    <source>
        <strain evidence="2">Lst14</strain>
        <tissue evidence="2">Whole body</tissue>
    </source>
</reference>
<keyword evidence="3" id="KW-1185">Reference proteome</keyword>
<reference evidence="2" key="2">
    <citation type="submission" date="2019-02" db="EMBL/GenBank/DDBJ databases">
        <authorList>
            <person name="Zhu J."/>
            <person name="Jiang F."/>
            <person name="Wang X."/>
            <person name="Yang P."/>
            <person name="Bao Y."/>
            <person name="Zhao W."/>
            <person name="Wang W."/>
            <person name="Lu H."/>
            <person name="Wang Q."/>
            <person name="Cui N."/>
            <person name="Li J."/>
            <person name="Chen X."/>
            <person name="Luo L."/>
            <person name="Yu J."/>
            <person name="Kang L."/>
            <person name="Cui F."/>
        </authorList>
    </citation>
    <scope>NUCLEOTIDE SEQUENCE</scope>
    <source>
        <strain evidence="2">Lst14</strain>
        <tissue evidence="2">Whole body</tissue>
    </source>
</reference>
<name>A0A482XNF2_LAOST</name>
<dbReference type="InParanoid" id="A0A482XNF2"/>